<dbReference type="Gene3D" id="2.60.40.1890">
    <property type="entry name" value="PCu(A)C copper chaperone"/>
    <property type="match status" value="1"/>
</dbReference>
<evidence type="ECO:0000313" key="4">
    <source>
        <dbReference type="Proteomes" id="UP001165283"/>
    </source>
</evidence>
<comment type="caution">
    <text evidence="3">The sequence shown here is derived from an EMBL/GenBank/DDBJ whole genome shotgun (WGS) entry which is preliminary data.</text>
</comment>
<name>A0ABT0ZY56_9PSEU</name>
<dbReference type="InterPro" id="IPR058248">
    <property type="entry name" value="Lxx211020-like"/>
</dbReference>
<dbReference type="PANTHER" id="PTHR36302">
    <property type="entry name" value="BLR7088 PROTEIN"/>
    <property type="match status" value="1"/>
</dbReference>
<protein>
    <submittedName>
        <fullName evidence="3">Copper chaperone PCu(A)C</fullName>
    </submittedName>
</protein>
<dbReference type="InterPro" id="IPR036182">
    <property type="entry name" value="PCuAC_sf"/>
</dbReference>
<accession>A0ABT0ZY56</accession>
<dbReference type="Proteomes" id="UP001165283">
    <property type="component" value="Unassembled WGS sequence"/>
</dbReference>
<gene>
    <name evidence="3" type="ORF">KDL28_11230</name>
</gene>
<evidence type="ECO:0000313" key="3">
    <source>
        <dbReference type="EMBL" id="MCO1655623.1"/>
    </source>
</evidence>
<dbReference type="Pfam" id="PF04314">
    <property type="entry name" value="PCuAC"/>
    <property type="match status" value="1"/>
</dbReference>
<keyword evidence="2" id="KW-0732">Signal</keyword>
<dbReference type="InterPro" id="IPR007410">
    <property type="entry name" value="LpqE-like"/>
</dbReference>
<keyword evidence="4" id="KW-1185">Reference proteome</keyword>
<dbReference type="SUPFAM" id="SSF110087">
    <property type="entry name" value="DR1885-like metal-binding protein"/>
    <property type="match status" value="1"/>
</dbReference>
<evidence type="ECO:0000256" key="2">
    <source>
        <dbReference type="SAM" id="SignalP"/>
    </source>
</evidence>
<dbReference type="PANTHER" id="PTHR36302:SF1">
    <property type="entry name" value="COPPER CHAPERONE PCU(A)C"/>
    <property type="match status" value="1"/>
</dbReference>
<reference evidence="3" key="1">
    <citation type="submission" date="2021-04" db="EMBL/GenBank/DDBJ databases">
        <title>Pseudonocardia sp. nov., isolated from sandy soil of mangrove forest.</title>
        <authorList>
            <person name="Zan Z."/>
            <person name="Huang R."/>
            <person name="Liu W."/>
        </authorList>
    </citation>
    <scope>NUCLEOTIDE SEQUENCE</scope>
    <source>
        <strain evidence="3">S2-4</strain>
    </source>
</reference>
<feature type="region of interest" description="Disordered" evidence="1">
    <location>
        <begin position="172"/>
        <end position="201"/>
    </location>
</feature>
<proteinExistence type="predicted"/>
<dbReference type="RefSeq" id="WP_252437540.1">
    <property type="nucleotide sequence ID" value="NZ_JAGSOV010000023.1"/>
</dbReference>
<sequence>MSPSVPAASVRARGALLVAALGALALAGCGAAPTTGPAAPTIEPAAAAAPAPQTAVVVSDPWVKAAEGGMTAVFGTVTATGSAPVTVVSAATSASPRAELHEVLGKADGTMAMQPKESGFVVDPGAPHRLAPGGDHIMIMDLAAPIRPGDRVEVTLTLGDGSTAGFSALAKETTAGEENYEHGEAAPGMSGPGGAPTGQGG</sequence>
<dbReference type="EMBL" id="JAGSOV010000023">
    <property type="protein sequence ID" value="MCO1655623.1"/>
    <property type="molecule type" value="Genomic_DNA"/>
</dbReference>
<evidence type="ECO:0000256" key="1">
    <source>
        <dbReference type="SAM" id="MobiDB-lite"/>
    </source>
</evidence>
<feature type="chain" id="PRO_5045838654" evidence="2">
    <location>
        <begin position="28"/>
        <end position="201"/>
    </location>
</feature>
<feature type="signal peptide" evidence="2">
    <location>
        <begin position="1"/>
        <end position="27"/>
    </location>
</feature>
<feature type="compositionally biased region" description="Gly residues" evidence="1">
    <location>
        <begin position="190"/>
        <end position="201"/>
    </location>
</feature>
<organism evidence="3 4">
    <name type="scientific">Pseudonocardia humida</name>
    <dbReference type="NCBI Taxonomy" id="2800819"/>
    <lineage>
        <taxon>Bacteria</taxon>
        <taxon>Bacillati</taxon>
        <taxon>Actinomycetota</taxon>
        <taxon>Actinomycetes</taxon>
        <taxon>Pseudonocardiales</taxon>
        <taxon>Pseudonocardiaceae</taxon>
        <taxon>Pseudonocardia</taxon>
    </lineage>
</organism>